<dbReference type="InterPro" id="IPR011022">
    <property type="entry name" value="Arrestin_C-like"/>
</dbReference>
<reference evidence="3" key="3">
    <citation type="submission" date="2025-09" db="UniProtKB">
        <authorList>
            <consortium name="Ensembl"/>
        </authorList>
    </citation>
    <scope>IDENTIFICATION</scope>
</reference>
<evidence type="ECO:0000259" key="2">
    <source>
        <dbReference type="SMART" id="SM01017"/>
    </source>
</evidence>
<dbReference type="OrthoDB" id="7785529at2759"/>
<dbReference type="InterPro" id="IPR014756">
    <property type="entry name" value="Ig_E-set"/>
</dbReference>
<dbReference type="Gene3D" id="2.60.40.640">
    <property type="match status" value="2"/>
</dbReference>
<evidence type="ECO:0000313" key="4">
    <source>
        <dbReference type="Proteomes" id="UP000472267"/>
    </source>
</evidence>
<evidence type="ECO:0000256" key="1">
    <source>
        <dbReference type="ARBA" id="ARBA00005298"/>
    </source>
</evidence>
<accession>A0A672JPD9</accession>
<dbReference type="InterPro" id="IPR050357">
    <property type="entry name" value="Arrestin_domain-protein"/>
</dbReference>
<dbReference type="SMART" id="SM01017">
    <property type="entry name" value="Arrestin_C"/>
    <property type="match status" value="1"/>
</dbReference>
<feature type="domain" description="Arrestin C-terminal-like" evidence="2">
    <location>
        <begin position="166"/>
        <end position="293"/>
    </location>
</feature>
<dbReference type="GO" id="GO:0005737">
    <property type="term" value="C:cytoplasm"/>
    <property type="evidence" value="ECO:0007669"/>
    <property type="project" value="TreeGrafter"/>
</dbReference>
<proteinExistence type="inferred from homology"/>
<dbReference type="Pfam" id="PF02752">
    <property type="entry name" value="Arrestin_C"/>
    <property type="match status" value="1"/>
</dbReference>
<gene>
    <name evidence="3" type="primary">LOC115397827</name>
</gene>
<dbReference type="InterPro" id="IPR014752">
    <property type="entry name" value="Arrestin-like_C"/>
</dbReference>
<dbReference type="SUPFAM" id="SSF81296">
    <property type="entry name" value="E set domains"/>
    <property type="match status" value="2"/>
</dbReference>
<dbReference type="Proteomes" id="UP000472267">
    <property type="component" value="Chromosome 12"/>
</dbReference>
<dbReference type="Pfam" id="PF00339">
    <property type="entry name" value="Arrestin_N"/>
    <property type="match status" value="1"/>
</dbReference>
<evidence type="ECO:0000313" key="3">
    <source>
        <dbReference type="Ensembl" id="ENSSFAP00005054775.1"/>
    </source>
</evidence>
<dbReference type="GO" id="GO:0015031">
    <property type="term" value="P:protein transport"/>
    <property type="evidence" value="ECO:0007669"/>
    <property type="project" value="TreeGrafter"/>
</dbReference>
<organism evidence="3 4">
    <name type="scientific">Salarias fasciatus</name>
    <name type="common">Jewelled blenny</name>
    <name type="synonym">Blennius fasciatus</name>
    <dbReference type="NCBI Taxonomy" id="181472"/>
    <lineage>
        <taxon>Eukaryota</taxon>
        <taxon>Metazoa</taxon>
        <taxon>Chordata</taxon>
        <taxon>Craniata</taxon>
        <taxon>Vertebrata</taxon>
        <taxon>Euteleostomi</taxon>
        <taxon>Actinopterygii</taxon>
        <taxon>Neopterygii</taxon>
        <taxon>Teleostei</taxon>
        <taxon>Neoteleostei</taxon>
        <taxon>Acanthomorphata</taxon>
        <taxon>Ovalentaria</taxon>
        <taxon>Blenniimorphae</taxon>
        <taxon>Blenniiformes</taxon>
        <taxon>Blennioidei</taxon>
        <taxon>Blenniidae</taxon>
        <taxon>Salariinae</taxon>
        <taxon>Salarias</taxon>
    </lineage>
</organism>
<dbReference type="GO" id="GO:0005886">
    <property type="term" value="C:plasma membrane"/>
    <property type="evidence" value="ECO:0007669"/>
    <property type="project" value="TreeGrafter"/>
</dbReference>
<dbReference type="Ensembl" id="ENSSFAT00005056461.1">
    <property type="protein sequence ID" value="ENSSFAP00005054775.1"/>
    <property type="gene ID" value="ENSSFAG00005026045.1"/>
</dbReference>
<name>A0A672JPD9_SALFA</name>
<dbReference type="PANTHER" id="PTHR11188:SF135">
    <property type="entry name" value="ARRESTIN DOMAIN CONTAINING 3-LIKE-RELATED"/>
    <property type="match status" value="1"/>
</dbReference>
<sequence>MAPFKDFKLTLEALNQEGTYSEGDNIIGTLSFNLKSDTKVKSISVKAKGDAMVEWKEEYGNSTTYYKGQRRYFKLKQDLVAKDTGATVLRQGPHNFKLSFQIPHWEMPSSFEAKYGKIVYMVEAKISRSWRWPSSLTKEIKFVSKSIPPIHLAMHPLSGSVVKTFSSGQLQMTASVNRGVCSPGDTLSASARICNTSSKSVRPKFSLHQKIVYRVKKYTKTSDKVIFKVVGDTITPRSEVTVPCEVKIPVDAACTLHNCEIISVEHYLKVYLDVSFAIDPEVVFPIFVVPSNLVHAHLSQRDHIRRLLIHAAILQGLISLPQHTEE</sequence>
<dbReference type="GO" id="GO:0007399">
    <property type="term" value="P:nervous system development"/>
    <property type="evidence" value="ECO:0007669"/>
    <property type="project" value="UniProtKB-ARBA"/>
</dbReference>
<dbReference type="AlphaFoldDB" id="A0A672JPD9"/>
<keyword evidence="4" id="KW-1185">Reference proteome</keyword>
<comment type="similarity">
    <text evidence="1">Belongs to the arrestin family.</text>
</comment>
<dbReference type="PANTHER" id="PTHR11188">
    <property type="entry name" value="ARRESTIN DOMAIN CONTAINING PROTEIN"/>
    <property type="match status" value="1"/>
</dbReference>
<dbReference type="InParanoid" id="A0A672JPD9"/>
<reference evidence="3" key="1">
    <citation type="submission" date="2019-06" db="EMBL/GenBank/DDBJ databases">
        <authorList>
            <consortium name="Wellcome Sanger Institute Data Sharing"/>
        </authorList>
    </citation>
    <scope>NUCLEOTIDE SEQUENCE [LARGE SCALE GENOMIC DNA]</scope>
</reference>
<reference evidence="3" key="2">
    <citation type="submission" date="2025-08" db="UniProtKB">
        <authorList>
            <consortium name="Ensembl"/>
        </authorList>
    </citation>
    <scope>IDENTIFICATION</scope>
</reference>
<dbReference type="InterPro" id="IPR011021">
    <property type="entry name" value="Arrestin-like_N"/>
</dbReference>
<protein>
    <submittedName>
        <fullName evidence="3">Arrestin domain-containing protein 3-like</fullName>
    </submittedName>
</protein>